<dbReference type="OrthoDB" id="8248937at2759"/>
<dbReference type="GO" id="GO:0016899">
    <property type="term" value="F:oxidoreductase activity, acting on the CH-OH group of donors, oxygen as acceptor"/>
    <property type="evidence" value="ECO:0007669"/>
    <property type="project" value="InterPro"/>
</dbReference>
<dbReference type="Proteomes" id="UP000708208">
    <property type="component" value="Unassembled WGS sequence"/>
</dbReference>
<dbReference type="PROSITE" id="PS51387">
    <property type="entry name" value="FAD_PCMH"/>
    <property type="match status" value="1"/>
</dbReference>
<proteinExistence type="predicted"/>
<feature type="domain" description="FAD-binding PCMH-type" evidence="1">
    <location>
        <begin position="47"/>
        <end position="260"/>
    </location>
</feature>
<name>A0A8J2LT30_9HEXA</name>
<dbReference type="PANTHER" id="PTHR43762">
    <property type="entry name" value="L-GULONOLACTONE OXIDASE"/>
    <property type="match status" value="1"/>
</dbReference>
<dbReference type="InterPro" id="IPR010031">
    <property type="entry name" value="FAD_lactone_oxidase-like"/>
</dbReference>
<dbReference type="InterPro" id="IPR016166">
    <property type="entry name" value="FAD-bd_PCMH"/>
</dbReference>
<evidence type="ECO:0000313" key="2">
    <source>
        <dbReference type="EMBL" id="CAG7836062.1"/>
    </source>
</evidence>
<dbReference type="GO" id="GO:0071949">
    <property type="term" value="F:FAD binding"/>
    <property type="evidence" value="ECO:0007669"/>
    <property type="project" value="InterPro"/>
</dbReference>
<comment type="caution">
    <text evidence="2">The sequence shown here is derived from an EMBL/GenBank/DDBJ whole genome shotgun (WGS) entry which is preliminary data.</text>
</comment>
<dbReference type="InterPro" id="IPR015213">
    <property type="entry name" value="Cholesterol_OX_subst-bd"/>
</dbReference>
<keyword evidence="3" id="KW-1185">Reference proteome</keyword>
<organism evidence="2 3">
    <name type="scientific">Allacma fusca</name>
    <dbReference type="NCBI Taxonomy" id="39272"/>
    <lineage>
        <taxon>Eukaryota</taxon>
        <taxon>Metazoa</taxon>
        <taxon>Ecdysozoa</taxon>
        <taxon>Arthropoda</taxon>
        <taxon>Hexapoda</taxon>
        <taxon>Collembola</taxon>
        <taxon>Symphypleona</taxon>
        <taxon>Sminthuridae</taxon>
        <taxon>Allacma</taxon>
    </lineage>
</organism>
<reference evidence="2" key="1">
    <citation type="submission" date="2021-06" db="EMBL/GenBank/DDBJ databases">
        <authorList>
            <person name="Hodson N. C."/>
            <person name="Mongue J. A."/>
            <person name="Jaron S. K."/>
        </authorList>
    </citation>
    <scope>NUCLEOTIDE SEQUENCE</scope>
</reference>
<protein>
    <recommendedName>
        <fullName evidence="1">FAD-binding PCMH-type domain-containing protein</fullName>
    </recommendedName>
</protein>
<evidence type="ECO:0000313" key="3">
    <source>
        <dbReference type="Proteomes" id="UP000708208"/>
    </source>
</evidence>
<sequence>MGVVPATVLAYFFACKFEFNPEFQLLPPNFPKNLTLELSNFVNWADEIVVEDIWTAYPESAAQVLMLTNWAVDHNYTIRASGAMHNWSPLTVDILKTFASDKGIFKYLFPGSNLRNNVGKTILVKTMNYLNNMEIISAGDQNASFWAQPGILLVDLLKTLERHKLGILNYPAIGEITLGGALAIGAHGTGAPAKYETLSKGHTYGSLSNLVIAFTTIVYDKDSNKYVLKEFHRSEATSGAFLVHLGKTFVTNVTMRAGPLQYVRCQSFTDISAQELFDENNGLRSIPNFLNRSGRIEVIWFPFTSNPWLKVWTVSETKPEASLYVHEAYNYPFTDRFPEALALILGKITSWWDNVKIINRLYMKFITFGLTVTGTWDIWGASPNVFFYVKPETLKMTESGWAIVTSRSDVRKALQIFYELYTSILDKYSRKNRYPMNGPLGVRITGVDNPQDVGIDQAQTCGICSSRPVLNKPELDTVIWLNILTFRTSYEFTMFVEEIQNSLNENFDGAWAVVRVEWSKGFAYSSLHSSAWTNQTHLKDIIPGSWTDWESSKDTLNQFDPFQVFSNQLLNTLFQARKDL</sequence>
<accession>A0A8J2LT30</accession>
<dbReference type="AlphaFoldDB" id="A0A8J2LT30"/>
<evidence type="ECO:0000259" key="1">
    <source>
        <dbReference type="PROSITE" id="PS51387"/>
    </source>
</evidence>
<dbReference type="Pfam" id="PF09129">
    <property type="entry name" value="Chol_subst-bind"/>
    <property type="match status" value="1"/>
</dbReference>
<dbReference type="EMBL" id="CAJVCH010570864">
    <property type="protein sequence ID" value="CAG7836062.1"/>
    <property type="molecule type" value="Genomic_DNA"/>
</dbReference>
<gene>
    <name evidence="2" type="ORF">AFUS01_LOCUS45350</name>
</gene>
<dbReference type="PANTHER" id="PTHR43762:SF1">
    <property type="entry name" value="D-ARABINONO-1,4-LACTONE OXIDASE"/>
    <property type="match status" value="1"/>
</dbReference>